<dbReference type="EMBL" id="VUMU01000011">
    <property type="protein sequence ID" value="MST58483.1"/>
    <property type="molecule type" value="Genomic_DNA"/>
</dbReference>
<dbReference type="InterPro" id="IPR004089">
    <property type="entry name" value="MCPsignal_dom"/>
</dbReference>
<dbReference type="GO" id="GO:0007165">
    <property type="term" value="P:signal transduction"/>
    <property type="evidence" value="ECO:0007669"/>
    <property type="project" value="UniProtKB-KW"/>
</dbReference>
<dbReference type="SMART" id="SM00283">
    <property type="entry name" value="MA"/>
    <property type="match status" value="1"/>
</dbReference>
<dbReference type="PANTHER" id="PTHR32089:SF112">
    <property type="entry name" value="LYSOZYME-LIKE PROTEIN-RELATED"/>
    <property type="match status" value="1"/>
</dbReference>
<dbReference type="PROSITE" id="PS50885">
    <property type="entry name" value="HAMP"/>
    <property type="match status" value="1"/>
</dbReference>
<feature type="domain" description="Methyl-accepting transducer" evidence="5">
    <location>
        <begin position="399"/>
        <end position="635"/>
    </location>
</feature>
<dbReference type="CDD" id="cd06225">
    <property type="entry name" value="HAMP"/>
    <property type="match status" value="1"/>
</dbReference>
<dbReference type="PANTHER" id="PTHR32089">
    <property type="entry name" value="METHYL-ACCEPTING CHEMOTAXIS PROTEIN MCPB"/>
    <property type="match status" value="1"/>
</dbReference>
<evidence type="ECO:0000256" key="2">
    <source>
        <dbReference type="ARBA" id="ARBA00029447"/>
    </source>
</evidence>
<evidence type="ECO:0000259" key="5">
    <source>
        <dbReference type="PROSITE" id="PS50111"/>
    </source>
</evidence>
<dbReference type="InterPro" id="IPR003660">
    <property type="entry name" value="HAMP_dom"/>
</dbReference>
<dbReference type="GO" id="GO:0016020">
    <property type="term" value="C:membrane"/>
    <property type="evidence" value="ECO:0007669"/>
    <property type="project" value="InterPro"/>
</dbReference>
<feature type="domain" description="HAMP" evidence="6">
    <location>
        <begin position="339"/>
        <end position="380"/>
    </location>
</feature>
<keyword evidence="4" id="KW-0472">Membrane</keyword>
<evidence type="ECO:0000256" key="1">
    <source>
        <dbReference type="ARBA" id="ARBA00023224"/>
    </source>
</evidence>
<comment type="similarity">
    <text evidence="2">Belongs to the methyl-accepting chemotaxis (MCP) protein family.</text>
</comment>
<evidence type="ECO:0000256" key="4">
    <source>
        <dbReference type="SAM" id="Phobius"/>
    </source>
</evidence>
<proteinExistence type="inferred from homology"/>
<dbReference type="Gene3D" id="1.10.287.950">
    <property type="entry name" value="Methyl-accepting chemotaxis protein"/>
    <property type="match status" value="1"/>
</dbReference>
<feature type="transmembrane region" description="Helical" evidence="4">
    <location>
        <begin position="20"/>
        <end position="39"/>
    </location>
</feature>
<dbReference type="SUPFAM" id="SSF58104">
    <property type="entry name" value="Methyl-accepting chemotaxis protein (MCP) signaling domain"/>
    <property type="match status" value="1"/>
</dbReference>
<evidence type="ECO:0000256" key="3">
    <source>
        <dbReference type="PROSITE-ProRule" id="PRU00284"/>
    </source>
</evidence>
<keyword evidence="4" id="KW-0812">Transmembrane</keyword>
<dbReference type="Pfam" id="PF00015">
    <property type="entry name" value="MCPsignal"/>
    <property type="match status" value="1"/>
</dbReference>
<accession>A0A6L5YKI5</accession>
<organism evidence="7 8">
    <name type="scientific">Waltera intestinalis</name>
    <dbReference type="NCBI Taxonomy" id="2606635"/>
    <lineage>
        <taxon>Bacteria</taxon>
        <taxon>Bacillati</taxon>
        <taxon>Bacillota</taxon>
        <taxon>Clostridia</taxon>
        <taxon>Lachnospirales</taxon>
        <taxon>Lachnospiraceae</taxon>
        <taxon>Waltera</taxon>
    </lineage>
</organism>
<evidence type="ECO:0000313" key="8">
    <source>
        <dbReference type="Proteomes" id="UP000476055"/>
    </source>
</evidence>
<gene>
    <name evidence="7" type="ORF">FYJ59_09600</name>
</gene>
<dbReference type="Gene3D" id="6.10.340.10">
    <property type="match status" value="1"/>
</dbReference>
<keyword evidence="4" id="KW-1133">Transmembrane helix</keyword>
<sequence length="685" mass="74504">MTKNTKKNPIPLWKRIRFKLIFAFLIPVVFIIVLGFVSYQKATTQIISTYRDSVDQTVSMMNQYLTLSFDMVQSNYKGYMNDDILKQYLNGLYDNDATTLYNTPNTYEDTFIKAVTTDALLSNIYVLSDKEKTISTTKTKETGLLSAYLESSQGQILSADKAKYYLFGNQSEVDAKLGTDSSKYSVRLARYFSNAPAILVIDFKPSVLDTSLSSLDGGEGSLVGFVTCDGNEYLSSRSDTAAENTFVGKSYVDEAFASEEDNGSSYVKEADEEYLFLYSKIGARNAMICALIPQTNIIGQTAEIKNVSLILVVAASAVAILLGSLLAGQYGGSIYYFIRRLKKVSDGDLTIEVHSKRNDEFQLLADGICDMIAHMKKLVSGLKDVNEELSRAATDMSAASSHFLTTSQDIQNQVGEMRQGIEKLDESSEDCLQQMDSLSDTIGSVSSYSDQISALATDTTAAIHTGIESVEHLKENTSSTMQITSNIVDTIGRLNEKSKAIGSITEAINEIAEQTNLLSLNASIEAARAGESGRGFAVVAQEIQKLADQSLHSSGEISRIIEEIEITTDEATQVARQAKGIVADQNQSVGSTTDSFREIDSKVTELLKFLQQINAGVTEMEHQRSTTLSAISGISAVSAETAAGSSNVQTAAEKQLQAIQDLDKATSALAARSEELTTILEGFIV</sequence>
<comment type="caution">
    <text evidence="7">The sequence shown here is derived from an EMBL/GenBank/DDBJ whole genome shotgun (WGS) entry which is preliminary data.</text>
</comment>
<dbReference type="Proteomes" id="UP000476055">
    <property type="component" value="Unassembled WGS sequence"/>
</dbReference>
<name>A0A6L5YKI5_9FIRM</name>
<protein>
    <submittedName>
        <fullName evidence="7">Methyl-accepting chemotaxis protein</fullName>
    </submittedName>
</protein>
<dbReference type="PROSITE" id="PS50111">
    <property type="entry name" value="CHEMOTAXIS_TRANSDUC_2"/>
    <property type="match status" value="1"/>
</dbReference>
<keyword evidence="8" id="KW-1185">Reference proteome</keyword>
<reference evidence="7 8" key="1">
    <citation type="submission" date="2019-08" db="EMBL/GenBank/DDBJ databases">
        <title>In-depth cultivation of the pig gut microbiome towards novel bacterial diversity and tailored functional studies.</title>
        <authorList>
            <person name="Wylensek D."/>
            <person name="Hitch T.C.A."/>
            <person name="Clavel T."/>
        </authorList>
    </citation>
    <scope>NUCLEOTIDE SEQUENCE [LARGE SCALE GENOMIC DNA]</scope>
    <source>
        <strain evidence="7 8">WCA3-601-WT-6H</strain>
    </source>
</reference>
<evidence type="ECO:0000313" key="7">
    <source>
        <dbReference type="EMBL" id="MST58483.1"/>
    </source>
</evidence>
<evidence type="ECO:0000259" key="6">
    <source>
        <dbReference type="PROSITE" id="PS50885"/>
    </source>
</evidence>
<dbReference type="AlphaFoldDB" id="A0A6L5YKI5"/>
<feature type="transmembrane region" description="Helical" evidence="4">
    <location>
        <begin position="309"/>
        <end position="338"/>
    </location>
</feature>
<keyword evidence="1 3" id="KW-0807">Transducer</keyword>
<dbReference type="RefSeq" id="WP_154496637.1">
    <property type="nucleotide sequence ID" value="NZ_VUMU01000011.1"/>
</dbReference>